<feature type="chain" id="PRO_5027095743" evidence="2">
    <location>
        <begin position="30"/>
        <end position="266"/>
    </location>
</feature>
<evidence type="ECO:0000256" key="1">
    <source>
        <dbReference type="SAM" id="MobiDB-lite"/>
    </source>
</evidence>
<accession>A0A6J4JSQ3</accession>
<dbReference type="EMBL" id="CADCTO010000550">
    <property type="protein sequence ID" value="CAA9286575.1"/>
    <property type="molecule type" value="Genomic_DNA"/>
</dbReference>
<protein>
    <submittedName>
        <fullName evidence="3">Uncharacterized protein</fullName>
    </submittedName>
</protein>
<feature type="signal peptide" evidence="2">
    <location>
        <begin position="1"/>
        <end position="29"/>
    </location>
</feature>
<feature type="region of interest" description="Disordered" evidence="1">
    <location>
        <begin position="243"/>
        <end position="266"/>
    </location>
</feature>
<reference evidence="3" key="1">
    <citation type="submission" date="2020-02" db="EMBL/GenBank/DDBJ databases">
        <authorList>
            <person name="Meier V. D."/>
        </authorList>
    </citation>
    <scope>NUCLEOTIDE SEQUENCE</scope>
    <source>
        <strain evidence="3">AVDCRST_MAG63</strain>
    </source>
</reference>
<sequence>MITRTARTLCASMVLVAGASAAASLSVTAAAAAANEAPASRAGTRPASEVFARIASGAGITIYTDSTVTERAALPTAAVTPGNVESQIAEVVKTLPEGTTWAKLYLPAPPGNQPWKADDVAEYAFAQRRLFGPVGGIETGTVEILGQRVPQEKAHEVIAALNLKPVYLVTNPRLRTTAVGGNPGAVDSAQWARMSPAEQQQFARQRAAQLINADPALRKQMLQQMVTQQTPERMIMREMMQQMSPQQRQQFREELGWGATRERRSR</sequence>
<keyword evidence="2" id="KW-0732">Signal</keyword>
<organism evidence="3">
    <name type="scientific">uncultured Armatimonadetes bacterium</name>
    <dbReference type="NCBI Taxonomy" id="157466"/>
    <lineage>
        <taxon>Bacteria</taxon>
        <taxon>Bacillati</taxon>
        <taxon>Armatimonadota</taxon>
        <taxon>environmental samples</taxon>
    </lineage>
</organism>
<name>A0A6J4JSQ3_9BACT</name>
<proteinExistence type="predicted"/>
<evidence type="ECO:0000313" key="3">
    <source>
        <dbReference type="EMBL" id="CAA9286575.1"/>
    </source>
</evidence>
<gene>
    <name evidence="3" type="ORF">AVDCRST_MAG63-3998</name>
</gene>
<evidence type="ECO:0000256" key="2">
    <source>
        <dbReference type="SAM" id="SignalP"/>
    </source>
</evidence>
<dbReference type="AlphaFoldDB" id="A0A6J4JSQ3"/>